<reference evidence="2" key="2">
    <citation type="journal article" date="2023" name="BMC Genomics">
        <title>Pest status, molecular evolution, and epigenetic factors derived from the genome assembly of Frankliniella fusca, a thysanopteran phytovirus vector.</title>
        <authorList>
            <person name="Catto M.A."/>
            <person name="Labadie P.E."/>
            <person name="Jacobson A.L."/>
            <person name="Kennedy G.G."/>
            <person name="Srinivasan R."/>
            <person name="Hunt B.G."/>
        </authorList>
    </citation>
    <scope>NUCLEOTIDE SEQUENCE</scope>
    <source>
        <strain evidence="2">PL_HMW_Pooled</strain>
    </source>
</reference>
<evidence type="ECO:0000313" key="2">
    <source>
        <dbReference type="EMBL" id="KAK3925999.1"/>
    </source>
</evidence>
<name>A0AAE1LPC7_9NEOP</name>
<protein>
    <submittedName>
        <fullName evidence="2">Esterase-6</fullName>
    </submittedName>
</protein>
<comment type="caution">
    <text evidence="2">The sequence shown here is derived from an EMBL/GenBank/DDBJ whole genome shotgun (WGS) entry which is preliminary data.</text>
</comment>
<organism evidence="2 3">
    <name type="scientific">Frankliniella fusca</name>
    <dbReference type="NCBI Taxonomy" id="407009"/>
    <lineage>
        <taxon>Eukaryota</taxon>
        <taxon>Metazoa</taxon>
        <taxon>Ecdysozoa</taxon>
        <taxon>Arthropoda</taxon>
        <taxon>Hexapoda</taxon>
        <taxon>Insecta</taxon>
        <taxon>Pterygota</taxon>
        <taxon>Neoptera</taxon>
        <taxon>Paraneoptera</taxon>
        <taxon>Thysanoptera</taxon>
        <taxon>Terebrantia</taxon>
        <taxon>Thripoidea</taxon>
        <taxon>Thripidae</taxon>
        <taxon>Frankliniella</taxon>
    </lineage>
</organism>
<keyword evidence="3" id="KW-1185">Reference proteome</keyword>
<dbReference type="Gene3D" id="3.40.50.1820">
    <property type="entry name" value="alpha/beta hydrolase"/>
    <property type="match status" value="1"/>
</dbReference>
<reference evidence="2" key="1">
    <citation type="submission" date="2021-07" db="EMBL/GenBank/DDBJ databases">
        <authorList>
            <person name="Catto M.A."/>
            <person name="Jacobson A."/>
            <person name="Kennedy G."/>
            <person name="Labadie P."/>
            <person name="Hunt B.G."/>
            <person name="Srinivasan R."/>
        </authorList>
    </citation>
    <scope>NUCLEOTIDE SEQUENCE</scope>
    <source>
        <strain evidence="2">PL_HMW_Pooled</strain>
        <tissue evidence="2">Head</tissue>
    </source>
</reference>
<accession>A0AAE1LPC7</accession>
<proteinExistence type="predicted"/>
<evidence type="ECO:0000256" key="1">
    <source>
        <dbReference type="SAM" id="MobiDB-lite"/>
    </source>
</evidence>
<feature type="region of interest" description="Disordered" evidence="1">
    <location>
        <begin position="212"/>
        <end position="238"/>
    </location>
</feature>
<dbReference type="Proteomes" id="UP001219518">
    <property type="component" value="Unassembled WGS sequence"/>
</dbReference>
<dbReference type="AlphaFoldDB" id="A0AAE1LPC7"/>
<gene>
    <name evidence="2" type="ORF">KUF71_014248</name>
</gene>
<dbReference type="InterPro" id="IPR029058">
    <property type="entry name" value="AB_hydrolase_fold"/>
</dbReference>
<sequence length="296" mass="33636">MAMEKPAWHFRLFAVSSGLCADSFPRGFRAVTAREYEKRWAADPKQWRPKEPEEVWLLGNMSHTGASEFNFFHPDNSPAPMNAQVLWPEDPSSGCIRKPCWLLENQDGVFSMIVSQSSILENAGLREEFSERFNELAPILLYTKHLGSKINTAIFEKARKSYLGDKAIDKSTSFELIKMMTDSFFVNSILEIVRIQKSSAKSPMYLYELHHPDPRHRSISSTRGGGDTPYGQSSRMGYSGSTRFHSMKGANRKILPFNNTVSKFIILYKVQRSREGEIWTRSSPPRSSVSWLVPGG</sequence>
<dbReference type="EMBL" id="JAHWGI010001242">
    <property type="protein sequence ID" value="KAK3925999.1"/>
    <property type="molecule type" value="Genomic_DNA"/>
</dbReference>
<evidence type="ECO:0000313" key="3">
    <source>
        <dbReference type="Proteomes" id="UP001219518"/>
    </source>
</evidence>